<dbReference type="RefSeq" id="WP_290362647.1">
    <property type="nucleotide sequence ID" value="NZ_JAUFQU010000001.1"/>
</dbReference>
<dbReference type="Pfam" id="PF10604">
    <property type="entry name" value="Polyketide_cyc2"/>
    <property type="match status" value="1"/>
</dbReference>
<dbReference type="SUPFAM" id="SSF55961">
    <property type="entry name" value="Bet v1-like"/>
    <property type="match status" value="1"/>
</dbReference>
<evidence type="ECO:0000313" key="3">
    <source>
        <dbReference type="Proteomes" id="UP001242368"/>
    </source>
</evidence>
<keyword evidence="3" id="KW-1185">Reference proteome</keyword>
<dbReference type="InterPro" id="IPR023393">
    <property type="entry name" value="START-like_dom_sf"/>
</dbReference>
<gene>
    <name evidence="2" type="ORF">QW060_05480</name>
</gene>
<feature type="signal peptide" evidence="1">
    <location>
        <begin position="1"/>
        <end position="19"/>
    </location>
</feature>
<dbReference type="PANTHER" id="PTHR36166">
    <property type="entry name" value="CHROMOSOME 9, WHOLE GENOME SHOTGUN SEQUENCE"/>
    <property type="match status" value="1"/>
</dbReference>
<protein>
    <submittedName>
        <fullName evidence="2">SRPBCC domain-containing protein</fullName>
    </submittedName>
</protein>
<dbReference type="PANTHER" id="PTHR36166:SF1">
    <property type="entry name" value="SRPBCC DOMAIN-CONTAINING PROTEIN"/>
    <property type="match status" value="1"/>
</dbReference>
<dbReference type="EMBL" id="JAUFQU010000001">
    <property type="protein sequence ID" value="MDN3706579.1"/>
    <property type="molecule type" value="Genomic_DNA"/>
</dbReference>
<accession>A0ABT8CPZ2</accession>
<dbReference type="CDD" id="cd07822">
    <property type="entry name" value="SRPBCC_4"/>
    <property type="match status" value="1"/>
</dbReference>
<comment type="caution">
    <text evidence="2">The sequence shown here is derived from an EMBL/GenBank/DDBJ whole genome shotgun (WGS) entry which is preliminary data.</text>
</comment>
<dbReference type="Proteomes" id="UP001242368">
    <property type="component" value="Unassembled WGS sequence"/>
</dbReference>
<organism evidence="2 3">
    <name type="scientific">Paenimyroides ceti</name>
    <dbReference type="NCBI Taxonomy" id="395087"/>
    <lineage>
        <taxon>Bacteria</taxon>
        <taxon>Pseudomonadati</taxon>
        <taxon>Bacteroidota</taxon>
        <taxon>Flavobacteriia</taxon>
        <taxon>Flavobacteriales</taxon>
        <taxon>Flavobacteriaceae</taxon>
        <taxon>Paenimyroides</taxon>
    </lineage>
</organism>
<dbReference type="Gene3D" id="3.30.530.20">
    <property type="match status" value="1"/>
</dbReference>
<keyword evidence="1" id="KW-0732">Signal</keyword>
<proteinExistence type="predicted"/>
<evidence type="ECO:0000256" key="1">
    <source>
        <dbReference type="SAM" id="SignalP"/>
    </source>
</evidence>
<sequence length="160" mass="18559">MKYLFVLLSLICINTTAMAKEITTQITIKATPEKVWAVLTDFKKYPDWNPFIRSVEGNVEVGEKIKVIIHPPQAKEMTFRPIVLTKTDEKELSWFGTLFFRGIFDGEHRFEIVDNNDGTVTLKHSEKFRGVLVWMFNTKKTEAGFILMNEKIKEIAETQQ</sequence>
<reference evidence="3" key="1">
    <citation type="journal article" date="2019" name="Int. J. Syst. Evol. Microbiol.">
        <title>The Global Catalogue of Microorganisms (GCM) 10K type strain sequencing project: providing services to taxonomists for standard genome sequencing and annotation.</title>
        <authorList>
            <consortium name="The Broad Institute Genomics Platform"/>
            <consortium name="The Broad Institute Genome Sequencing Center for Infectious Disease"/>
            <person name="Wu L."/>
            <person name="Ma J."/>
        </authorList>
    </citation>
    <scope>NUCLEOTIDE SEQUENCE [LARGE SCALE GENOMIC DNA]</scope>
    <source>
        <strain evidence="3">CECT 7184</strain>
    </source>
</reference>
<evidence type="ECO:0000313" key="2">
    <source>
        <dbReference type="EMBL" id="MDN3706579.1"/>
    </source>
</evidence>
<name>A0ABT8CPZ2_9FLAO</name>
<feature type="chain" id="PRO_5045487243" evidence="1">
    <location>
        <begin position="20"/>
        <end position="160"/>
    </location>
</feature>
<dbReference type="InterPro" id="IPR019587">
    <property type="entry name" value="Polyketide_cyclase/dehydratase"/>
</dbReference>